<dbReference type="OrthoDB" id="5772479at2"/>
<evidence type="ECO:0000313" key="2">
    <source>
        <dbReference type="EMBL" id="QHD48904.1"/>
    </source>
</evidence>
<feature type="compositionally biased region" description="Basic and acidic residues" evidence="1">
    <location>
        <begin position="84"/>
        <end position="97"/>
    </location>
</feature>
<name>A0A857GJX7_9GAMM</name>
<feature type="compositionally biased region" description="Low complexity" evidence="1">
    <location>
        <begin position="142"/>
        <end position="151"/>
    </location>
</feature>
<feature type="compositionally biased region" description="Basic and acidic residues" evidence="1">
    <location>
        <begin position="34"/>
        <end position="55"/>
    </location>
</feature>
<dbReference type="AlphaFoldDB" id="A0A857GJX7"/>
<protein>
    <recommendedName>
        <fullName evidence="4">DUF883 domain-containing protein</fullName>
    </recommendedName>
</protein>
<accession>A0A857GJX7</accession>
<sequence>MNDQGPHHDATDHHAGHHHPDHETLKQKGQQSADDIKEAAREQAESTFERQRDTAAQHTHTLGTVLKNAADEFDRQQQPFCSEQARKLADHTERFSQRMRDKDLHSLCRAAEDYGRREPAMFIGGAIAAGFLVTRFLRSSPDKAPAPAASSETAVPDQTL</sequence>
<dbReference type="RefSeq" id="WP_159341272.1">
    <property type="nucleotide sequence ID" value="NZ_CP024621.1"/>
</dbReference>
<feature type="region of interest" description="Disordered" evidence="1">
    <location>
        <begin position="140"/>
        <end position="160"/>
    </location>
</feature>
<dbReference type="KEGG" id="hmd:CTT34_03965"/>
<organism evidence="2 3">
    <name type="scientific">Vreelandella aquamarina</name>
    <dbReference type="NCBI Taxonomy" id="77097"/>
    <lineage>
        <taxon>Bacteria</taxon>
        <taxon>Pseudomonadati</taxon>
        <taxon>Pseudomonadota</taxon>
        <taxon>Gammaproteobacteria</taxon>
        <taxon>Oceanospirillales</taxon>
        <taxon>Halomonadaceae</taxon>
        <taxon>Vreelandella</taxon>
    </lineage>
</organism>
<gene>
    <name evidence="2" type="ORF">CTT34_03965</name>
</gene>
<dbReference type="Proteomes" id="UP000463949">
    <property type="component" value="Chromosome"/>
</dbReference>
<feature type="compositionally biased region" description="Basic and acidic residues" evidence="1">
    <location>
        <begin position="1"/>
        <end position="26"/>
    </location>
</feature>
<evidence type="ECO:0008006" key="4">
    <source>
        <dbReference type="Google" id="ProtNLM"/>
    </source>
</evidence>
<dbReference type="EMBL" id="CP024621">
    <property type="protein sequence ID" value="QHD48904.1"/>
    <property type="molecule type" value="Genomic_DNA"/>
</dbReference>
<reference evidence="2 3" key="1">
    <citation type="submission" date="2017-10" db="EMBL/GenBank/DDBJ databases">
        <title>Coral associated bacteria.</title>
        <authorList>
            <person name="Wang X."/>
        </authorList>
    </citation>
    <scope>NUCLEOTIDE SEQUENCE [LARGE SCALE GENOMIC DNA]</scope>
    <source>
        <strain evidence="2 3">SCSIO 43005</strain>
    </source>
</reference>
<evidence type="ECO:0000256" key="1">
    <source>
        <dbReference type="SAM" id="MobiDB-lite"/>
    </source>
</evidence>
<feature type="region of interest" description="Disordered" evidence="1">
    <location>
        <begin position="1"/>
        <end position="97"/>
    </location>
</feature>
<proteinExistence type="predicted"/>
<evidence type="ECO:0000313" key="3">
    <source>
        <dbReference type="Proteomes" id="UP000463949"/>
    </source>
</evidence>